<sequence>MALSPVESQAQCMSLKGSKACPSFANLQIDLSKLSDFSSDMSVGINITSFKDVAGFDKAIMSSPGFMTSSSCTGLSANPIQYQTTVLCKIVVQQLGTSCQKDIRNMCNDSCTLYQQALSKAVASTCPKDSKSTDFVTLLANVCAQKQGSGWGGLAGTETGCFKAQENEASTC</sequence>
<feature type="non-terminal residue" evidence="1">
    <location>
        <position position="172"/>
    </location>
</feature>
<dbReference type="Proteomes" id="UP000780801">
    <property type="component" value="Unassembled WGS sequence"/>
</dbReference>
<gene>
    <name evidence="1" type="ORF">BGW38_004887</name>
</gene>
<proteinExistence type="predicted"/>
<dbReference type="AlphaFoldDB" id="A0A9P6FPJ0"/>
<accession>A0A9P6FPJ0</accession>
<dbReference type="OrthoDB" id="2163411at2759"/>
<dbReference type="EMBL" id="JAABOA010003109">
    <property type="protein sequence ID" value="KAF9579032.1"/>
    <property type="molecule type" value="Genomic_DNA"/>
</dbReference>
<name>A0A9P6FPJ0_9FUNG</name>
<protein>
    <submittedName>
        <fullName evidence="1">Uncharacterized protein</fullName>
    </submittedName>
</protein>
<keyword evidence="2" id="KW-1185">Reference proteome</keyword>
<evidence type="ECO:0000313" key="1">
    <source>
        <dbReference type="EMBL" id="KAF9579032.1"/>
    </source>
</evidence>
<reference evidence="1" key="1">
    <citation type="journal article" date="2020" name="Fungal Divers.">
        <title>Resolving the Mortierellaceae phylogeny through synthesis of multi-gene phylogenetics and phylogenomics.</title>
        <authorList>
            <person name="Vandepol N."/>
            <person name="Liber J."/>
            <person name="Desiro A."/>
            <person name="Na H."/>
            <person name="Kennedy M."/>
            <person name="Barry K."/>
            <person name="Grigoriev I.V."/>
            <person name="Miller A.N."/>
            <person name="O'Donnell K."/>
            <person name="Stajich J.E."/>
            <person name="Bonito G."/>
        </authorList>
    </citation>
    <scope>NUCLEOTIDE SEQUENCE</scope>
    <source>
        <strain evidence="1">KOD1015</strain>
    </source>
</reference>
<evidence type="ECO:0000313" key="2">
    <source>
        <dbReference type="Proteomes" id="UP000780801"/>
    </source>
</evidence>
<organism evidence="1 2">
    <name type="scientific">Lunasporangiospora selenospora</name>
    <dbReference type="NCBI Taxonomy" id="979761"/>
    <lineage>
        <taxon>Eukaryota</taxon>
        <taxon>Fungi</taxon>
        <taxon>Fungi incertae sedis</taxon>
        <taxon>Mucoromycota</taxon>
        <taxon>Mortierellomycotina</taxon>
        <taxon>Mortierellomycetes</taxon>
        <taxon>Mortierellales</taxon>
        <taxon>Mortierellaceae</taxon>
        <taxon>Lunasporangiospora</taxon>
    </lineage>
</organism>
<comment type="caution">
    <text evidence="1">The sequence shown here is derived from an EMBL/GenBank/DDBJ whole genome shotgun (WGS) entry which is preliminary data.</text>
</comment>